<evidence type="ECO:0000313" key="2">
    <source>
        <dbReference type="EMBL" id="ADV43168.1"/>
    </source>
</evidence>
<evidence type="ECO:0008006" key="4">
    <source>
        <dbReference type="Google" id="ProtNLM"/>
    </source>
</evidence>
<reference key="1">
    <citation type="submission" date="2010-11" db="EMBL/GenBank/DDBJ databases">
        <title>The complete genome of Bacteroides helcogenes P 36-108.</title>
        <authorList>
            <consortium name="US DOE Joint Genome Institute (JGI-PGF)"/>
            <person name="Lucas S."/>
            <person name="Copeland A."/>
            <person name="Lapidus A."/>
            <person name="Bruce D."/>
            <person name="Goodwin L."/>
            <person name="Pitluck S."/>
            <person name="Kyrpides N."/>
            <person name="Mavromatis K."/>
            <person name="Ivanova N."/>
            <person name="Zeytun A."/>
            <person name="Brettin T."/>
            <person name="Detter J.C."/>
            <person name="Tapia R."/>
            <person name="Han C."/>
            <person name="Land M."/>
            <person name="Hauser L."/>
            <person name="Markowitz V."/>
            <person name="Cheng J.-F."/>
            <person name="Hugenholtz P."/>
            <person name="Woyke T."/>
            <person name="Wu D."/>
            <person name="Gronow S."/>
            <person name="Wellnitz S."/>
            <person name="Brambilla E."/>
            <person name="Klenk H.-P."/>
            <person name="Eisen J.A."/>
        </authorList>
    </citation>
    <scope>NUCLEOTIDE SEQUENCE</scope>
    <source>
        <strain>P 36-108</strain>
    </source>
</reference>
<proteinExistence type="predicted"/>
<name>E6SSQ5_BACT6</name>
<feature type="transmembrane region" description="Helical" evidence="1">
    <location>
        <begin position="187"/>
        <end position="209"/>
    </location>
</feature>
<feature type="transmembrane region" description="Helical" evidence="1">
    <location>
        <begin position="285"/>
        <end position="303"/>
    </location>
</feature>
<dbReference type="KEGG" id="bhl:Bache_1158"/>
<dbReference type="HOGENOM" id="CLU_062007_0_0_10"/>
<gene>
    <name evidence="2" type="ordered locus">Bache_1158</name>
</gene>
<keyword evidence="3" id="KW-1185">Reference proteome</keyword>
<feature type="transmembrane region" description="Helical" evidence="1">
    <location>
        <begin position="150"/>
        <end position="167"/>
    </location>
</feature>
<sequence length="335" mass="39018">MKNDELRMKHSLCSLRILLFFVLFSVFFSLVSCHYPRPDLEDEALNRKTRDSLTYLYERHYTWNTNLEVHADSVNLACLPVKDCYNMLRRGDRVVVAEFAIHPKDSVDSVWVKLAHSQEIQGWLRESEMMRAFVPTDSISQSIYLFSDTHASYFIVVFALFVAVWLFRAFRRKQLRMVYFNDIDSVYPLLLCLLMAFSATVYESMQVFVPETWQHFYFNPTLSPFKVPLVLSVFLMSLWLFVVVLLAVLDDLFRQLSPAAAVFYLLGLASCCIFCYFFFILTTHIYVGYMFFAAFLWIFLKKLKASLASSRYRCGKCGQKIKAKGICPHCGAINE</sequence>
<accession>E6SSQ5</accession>
<feature type="transmembrane region" description="Helical" evidence="1">
    <location>
        <begin position="229"/>
        <end position="249"/>
    </location>
</feature>
<evidence type="ECO:0000256" key="1">
    <source>
        <dbReference type="SAM" id="Phobius"/>
    </source>
</evidence>
<dbReference type="EMBL" id="CP002352">
    <property type="protein sequence ID" value="ADV43168.1"/>
    <property type="molecule type" value="Genomic_DNA"/>
</dbReference>
<dbReference type="RefSeq" id="WP_013546762.1">
    <property type="nucleotide sequence ID" value="NC_014933.1"/>
</dbReference>
<keyword evidence="1" id="KW-0472">Membrane</keyword>
<reference evidence="2 3" key="2">
    <citation type="journal article" date="2011" name="Stand. Genomic Sci.">
        <title>Complete genome sequence of Bacteroides helcogenes type strain (P 36-108).</title>
        <authorList>
            <person name="Pati A."/>
            <person name="Gronow S."/>
            <person name="Zeytun A."/>
            <person name="Lapidus A."/>
            <person name="Nolan M."/>
            <person name="Hammon N."/>
            <person name="Deshpande S."/>
            <person name="Cheng J.F."/>
            <person name="Tapia R."/>
            <person name="Han C."/>
            <person name="Goodwin L."/>
            <person name="Pitluck S."/>
            <person name="Liolios K."/>
            <person name="Pagani I."/>
            <person name="Ivanova N."/>
            <person name="Mavromatis K."/>
            <person name="Chen A."/>
            <person name="Palaniappan K."/>
            <person name="Land M."/>
            <person name="Hauser L."/>
            <person name="Chang Y.J."/>
            <person name="Jeffries C.D."/>
            <person name="Detter J.C."/>
            <person name="Brambilla E."/>
            <person name="Rohde M."/>
            <person name="Goker M."/>
            <person name="Woyke T."/>
            <person name="Bristow J."/>
            <person name="Eisen J.A."/>
            <person name="Markowitz V."/>
            <person name="Hugenholtz P."/>
            <person name="Kyrpides N.C."/>
            <person name="Klenk H.P."/>
            <person name="Lucas S."/>
        </authorList>
    </citation>
    <scope>NUCLEOTIDE SEQUENCE [LARGE SCALE GENOMIC DNA]</scope>
    <source>
        <strain evidence="3">ATCC 35417 / DSM 20613 / JCM 6297 / CCUG 15421 / P 36-108</strain>
    </source>
</reference>
<keyword evidence="1" id="KW-0812">Transmembrane</keyword>
<dbReference type="Proteomes" id="UP000008630">
    <property type="component" value="Chromosome"/>
</dbReference>
<protein>
    <recommendedName>
        <fullName evidence="4">Transmembrane protein</fullName>
    </recommendedName>
</protein>
<dbReference type="PROSITE" id="PS51257">
    <property type="entry name" value="PROKAR_LIPOPROTEIN"/>
    <property type="match status" value="1"/>
</dbReference>
<feature type="transmembrane region" description="Helical" evidence="1">
    <location>
        <begin position="261"/>
        <end position="279"/>
    </location>
</feature>
<dbReference type="PATRIC" id="fig|693979.3.peg.1225"/>
<dbReference type="STRING" id="693979.Bache_1158"/>
<dbReference type="eggNOG" id="ENOG502ZDI8">
    <property type="taxonomic scope" value="Bacteria"/>
</dbReference>
<organism evidence="2 3">
    <name type="scientific">Bacteroides helcogenes (strain ATCC 35417 / DSM 20613 / JCM 6297 / CCUG 15421 / P 36-108)</name>
    <dbReference type="NCBI Taxonomy" id="693979"/>
    <lineage>
        <taxon>Bacteria</taxon>
        <taxon>Pseudomonadati</taxon>
        <taxon>Bacteroidota</taxon>
        <taxon>Bacteroidia</taxon>
        <taxon>Bacteroidales</taxon>
        <taxon>Bacteroidaceae</taxon>
        <taxon>Bacteroides</taxon>
    </lineage>
</organism>
<evidence type="ECO:0000313" key="3">
    <source>
        <dbReference type="Proteomes" id="UP000008630"/>
    </source>
</evidence>
<keyword evidence="1" id="KW-1133">Transmembrane helix</keyword>
<dbReference type="AlphaFoldDB" id="E6SSQ5"/>